<accession>A0A4S9JMS1</accession>
<dbReference type="InterPro" id="IPR036291">
    <property type="entry name" value="NAD(P)-bd_dom_sf"/>
</dbReference>
<protein>
    <recommendedName>
        <fullName evidence="1">NmrA-like domain-containing protein</fullName>
    </recommendedName>
</protein>
<sequence length="182" mass="19695">MLYQSKMLVDAAAAAGDKFVVHLGAYSSGRDRIPHFCWHGMVETYIKASGMAWANLHPNVILDSLLVTEPSTIKKGSFDVMWVEAALGWISAADIGTLAAAVLREGPEKHAGADYGLSPENLTGQQAAEIITQATGTRITCNVYNSEVLKAYVASIPDAGTRLYYTSAVQTTRLGETRQMHY</sequence>
<dbReference type="AlphaFoldDB" id="A0A4S9JMS1"/>
<dbReference type="SUPFAM" id="SSF51735">
    <property type="entry name" value="NAD(P)-binding Rossmann-fold domains"/>
    <property type="match status" value="1"/>
</dbReference>
<organism evidence="2 3">
    <name type="scientific">Aureobasidium pullulans</name>
    <name type="common">Black yeast</name>
    <name type="synonym">Pullularia pullulans</name>
    <dbReference type="NCBI Taxonomy" id="5580"/>
    <lineage>
        <taxon>Eukaryota</taxon>
        <taxon>Fungi</taxon>
        <taxon>Dikarya</taxon>
        <taxon>Ascomycota</taxon>
        <taxon>Pezizomycotina</taxon>
        <taxon>Dothideomycetes</taxon>
        <taxon>Dothideomycetidae</taxon>
        <taxon>Dothideales</taxon>
        <taxon>Saccotheciaceae</taxon>
        <taxon>Aureobasidium</taxon>
    </lineage>
</organism>
<evidence type="ECO:0000259" key="1">
    <source>
        <dbReference type="Pfam" id="PF05368"/>
    </source>
</evidence>
<dbReference type="Proteomes" id="UP000306584">
    <property type="component" value="Unassembled WGS sequence"/>
</dbReference>
<feature type="domain" description="NmrA-like" evidence="1">
    <location>
        <begin position="4"/>
        <end position="158"/>
    </location>
</feature>
<dbReference type="Gene3D" id="3.90.25.10">
    <property type="entry name" value="UDP-galactose 4-epimerase, domain 1"/>
    <property type="match status" value="1"/>
</dbReference>
<evidence type="ECO:0000313" key="3">
    <source>
        <dbReference type="Proteomes" id="UP000306584"/>
    </source>
</evidence>
<comment type="caution">
    <text evidence="2">The sequence shown here is derived from an EMBL/GenBank/DDBJ whole genome shotgun (WGS) entry which is preliminary data.</text>
</comment>
<dbReference type="Pfam" id="PF05368">
    <property type="entry name" value="NmrA"/>
    <property type="match status" value="1"/>
</dbReference>
<dbReference type="InterPro" id="IPR051604">
    <property type="entry name" value="Ergot_Alk_Oxidoreductase"/>
</dbReference>
<evidence type="ECO:0000313" key="2">
    <source>
        <dbReference type="EMBL" id="THY03992.1"/>
    </source>
</evidence>
<dbReference type="InterPro" id="IPR008030">
    <property type="entry name" value="NmrA-like"/>
</dbReference>
<reference evidence="2 3" key="1">
    <citation type="submission" date="2018-10" db="EMBL/GenBank/DDBJ databases">
        <title>Fifty Aureobasidium pullulans genomes reveal a recombining polyextremotolerant generalist.</title>
        <authorList>
            <person name="Gostincar C."/>
            <person name="Turk M."/>
            <person name="Zajc J."/>
            <person name="Gunde-Cimerman N."/>
        </authorList>
    </citation>
    <scope>NUCLEOTIDE SEQUENCE [LARGE SCALE GENOMIC DNA]</scope>
    <source>
        <strain evidence="2 3">EXF-6604</strain>
    </source>
</reference>
<dbReference type="EMBL" id="QZBD01000855">
    <property type="protein sequence ID" value="THY03992.1"/>
    <property type="molecule type" value="Genomic_DNA"/>
</dbReference>
<proteinExistence type="predicted"/>
<gene>
    <name evidence="2" type="ORF">D6D01_10153</name>
</gene>
<name>A0A4S9JMS1_AURPU</name>
<dbReference type="PANTHER" id="PTHR43162:SF1">
    <property type="entry name" value="PRESTALK A DIFFERENTIATION PROTEIN A"/>
    <property type="match status" value="1"/>
</dbReference>
<dbReference type="Gene3D" id="3.40.50.720">
    <property type="entry name" value="NAD(P)-binding Rossmann-like Domain"/>
    <property type="match status" value="1"/>
</dbReference>
<dbReference type="PANTHER" id="PTHR43162">
    <property type="match status" value="1"/>
</dbReference>